<proteinExistence type="predicted"/>
<dbReference type="Proteomes" id="UP001470230">
    <property type="component" value="Unassembled WGS sequence"/>
</dbReference>
<evidence type="ECO:0000313" key="3">
    <source>
        <dbReference type="EMBL" id="KAK8885342.1"/>
    </source>
</evidence>
<name>A0ABR2K348_9EUKA</name>
<protein>
    <submittedName>
        <fullName evidence="3">Uncharacterized protein</fullName>
    </submittedName>
</protein>
<comment type="caution">
    <text evidence="3">The sequence shown here is derived from an EMBL/GenBank/DDBJ whole genome shotgun (WGS) entry which is preliminary data.</text>
</comment>
<organism evidence="3 4">
    <name type="scientific">Tritrichomonas musculus</name>
    <dbReference type="NCBI Taxonomy" id="1915356"/>
    <lineage>
        <taxon>Eukaryota</taxon>
        <taxon>Metamonada</taxon>
        <taxon>Parabasalia</taxon>
        <taxon>Tritrichomonadida</taxon>
        <taxon>Tritrichomonadidae</taxon>
        <taxon>Tritrichomonas</taxon>
    </lineage>
</organism>
<feature type="coiled-coil region" evidence="1">
    <location>
        <begin position="118"/>
        <end position="159"/>
    </location>
</feature>
<feature type="coiled-coil region" evidence="1">
    <location>
        <begin position="219"/>
        <end position="291"/>
    </location>
</feature>
<feature type="region of interest" description="Disordered" evidence="2">
    <location>
        <begin position="1"/>
        <end position="26"/>
    </location>
</feature>
<feature type="coiled-coil region" evidence="1">
    <location>
        <begin position="357"/>
        <end position="395"/>
    </location>
</feature>
<evidence type="ECO:0000313" key="4">
    <source>
        <dbReference type="Proteomes" id="UP001470230"/>
    </source>
</evidence>
<dbReference type="EMBL" id="JAPFFF010000007">
    <property type="protein sequence ID" value="KAK8885342.1"/>
    <property type="molecule type" value="Genomic_DNA"/>
</dbReference>
<evidence type="ECO:0000256" key="1">
    <source>
        <dbReference type="SAM" id="Coils"/>
    </source>
</evidence>
<keyword evidence="4" id="KW-1185">Reference proteome</keyword>
<evidence type="ECO:0000256" key="2">
    <source>
        <dbReference type="SAM" id="MobiDB-lite"/>
    </source>
</evidence>
<keyword evidence="1" id="KW-0175">Coiled coil</keyword>
<gene>
    <name evidence="3" type="ORF">M9Y10_040788</name>
</gene>
<feature type="compositionally biased region" description="Acidic residues" evidence="2">
    <location>
        <begin position="11"/>
        <end position="25"/>
    </location>
</feature>
<feature type="compositionally biased region" description="Basic and acidic residues" evidence="2">
    <location>
        <begin position="1"/>
        <end position="10"/>
    </location>
</feature>
<accession>A0ABR2K348</accession>
<sequence>MSFQRDHANDFDQDLQEEFNDESDDIAEKQAELNDLLDKIDDSQLNVDRMSEEIAEKKVEITHLKNEVEQLKKLKQKQTIEGNYGLKSPNFDIAQLNPEHRDLVNEILDRIYNREMELEKIEGENSNLNAEVDAIILENESLSQQIRKYKTQIDRKRQDHQYLRSEIQLTQQKIKESEQTIRMNNQTLKITTAAVNGLANRQDDFENEVGGTTELEKLIASTEMEIAQEQLDIDTTEEQIRKMTELHQEAICQMDSDLKSHTDLINWDGERKAINDEIEATKIAIKEAKVDNESKNSSYASLFNRYRLLAPIVKKWCTTDLSGIEDNPDADIDQLIEKANKASEASFSATEKKNDSLDQKIKENAALEAKNIRKREELEREIQLFHAEEKRLKESIEYQRTRAFEEEHDIVSQISRIKVKIAQIKNKA</sequence>
<reference evidence="3 4" key="1">
    <citation type="submission" date="2024-04" db="EMBL/GenBank/DDBJ databases">
        <title>Tritrichomonas musculus Genome.</title>
        <authorList>
            <person name="Alves-Ferreira E."/>
            <person name="Grigg M."/>
            <person name="Lorenzi H."/>
            <person name="Galac M."/>
        </authorList>
    </citation>
    <scope>NUCLEOTIDE SEQUENCE [LARGE SCALE GENOMIC DNA]</scope>
    <source>
        <strain evidence="3 4">EAF2021</strain>
    </source>
</reference>